<dbReference type="EMBL" id="ADBL01001217">
    <property type="status" value="NOT_ANNOTATED_CDS"/>
    <property type="molecule type" value="Genomic_DNA"/>
</dbReference>
<reference evidence="4" key="1">
    <citation type="submission" date="2010-05" db="EMBL/GenBank/DDBJ databases">
        <title>The genome sequence of Magnaporthe poae strain ATCC 64411.</title>
        <authorList>
            <person name="Ma L.-J."/>
            <person name="Dead R."/>
            <person name="Young S."/>
            <person name="Zeng Q."/>
            <person name="Koehrsen M."/>
            <person name="Alvarado L."/>
            <person name="Berlin A."/>
            <person name="Chapman S.B."/>
            <person name="Chen Z."/>
            <person name="Freedman E."/>
            <person name="Gellesch M."/>
            <person name="Goldberg J."/>
            <person name="Griggs A."/>
            <person name="Gujja S."/>
            <person name="Heilman E.R."/>
            <person name="Heiman D."/>
            <person name="Hepburn T."/>
            <person name="Howarth C."/>
            <person name="Jen D."/>
            <person name="Larson L."/>
            <person name="Mehta T."/>
            <person name="Neiman D."/>
            <person name="Pearson M."/>
            <person name="Roberts A."/>
            <person name="Saif S."/>
            <person name="Shea T."/>
            <person name="Shenoy N."/>
            <person name="Sisk P."/>
            <person name="Stolte C."/>
            <person name="Sykes S."/>
            <person name="Walk T."/>
            <person name="White J."/>
            <person name="Yandava C."/>
            <person name="Haas B."/>
            <person name="Nusbaum C."/>
            <person name="Birren B."/>
        </authorList>
    </citation>
    <scope>NUCLEOTIDE SEQUENCE [LARGE SCALE GENOMIC DNA]</scope>
    <source>
        <strain evidence="4">ATCC 64411 / 73-15</strain>
    </source>
</reference>
<keyword evidence="4" id="KW-1185">Reference proteome</keyword>
<dbReference type="InterPro" id="IPR004000">
    <property type="entry name" value="Actin"/>
</dbReference>
<dbReference type="EnsemblFungi" id="MAPG_05158T0">
    <property type="protein sequence ID" value="MAPG_05158T0"/>
    <property type="gene ID" value="MAPG_05158"/>
</dbReference>
<feature type="region of interest" description="Disordered" evidence="1">
    <location>
        <begin position="32"/>
        <end position="58"/>
    </location>
</feature>
<proteinExistence type="predicted"/>
<protein>
    <submittedName>
        <fullName evidence="2">Actin-like protein arp-6</fullName>
    </submittedName>
</protein>
<reference evidence="2" key="2">
    <citation type="submission" date="2010-05" db="EMBL/GenBank/DDBJ databases">
        <title>The Genome Sequence of Magnaporthe poae strain ATCC 64411.</title>
        <authorList>
            <consortium name="The Broad Institute Genome Sequencing Platform"/>
            <consortium name="Broad Institute Genome Sequencing Center for Infectious Disease"/>
            <person name="Ma L.-J."/>
            <person name="Dead R."/>
            <person name="Young S."/>
            <person name="Zeng Q."/>
            <person name="Koehrsen M."/>
            <person name="Alvarado L."/>
            <person name="Berlin A."/>
            <person name="Chapman S.B."/>
            <person name="Chen Z."/>
            <person name="Freedman E."/>
            <person name="Gellesch M."/>
            <person name="Goldberg J."/>
            <person name="Griggs A."/>
            <person name="Gujja S."/>
            <person name="Heilman E.R."/>
            <person name="Heiman D."/>
            <person name="Hepburn T."/>
            <person name="Howarth C."/>
            <person name="Jen D."/>
            <person name="Larson L."/>
            <person name="Mehta T."/>
            <person name="Neiman D."/>
            <person name="Pearson M."/>
            <person name="Roberts A."/>
            <person name="Saif S."/>
            <person name="Shea T."/>
            <person name="Shenoy N."/>
            <person name="Sisk P."/>
            <person name="Stolte C."/>
            <person name="Sykes S."/>
            <person name="Walk T."/>
            <person name="White J."/>
            <person name="Yandava C."/>
            <person name="Haas B."/>
            <person name="Nusbaum C."/>
            <person name="Birren B."/>
        </authorList>
    </citation>
    <scope>NUCLEOTIDE SEQUENCE</scope>
    <source>
        <strain evidence="2">ATCC 64411</strain>
    </source>
</reference>
<reference evidence="2" key="3">
    <citation type="submission" date="2011-03" db="EMBL/GenBank/DDBJ databases">
        <title>Annotation of Magnaporthe poae ATCC 64411.</title>
        <authorList>
            <person name="Ma L.-J."/>
            <person name="Dead R."/>
            <person name="Young S.K."/>
            <person name="Zeng Q."/>
            <person name="Gargeya S."/>
            <person name="Fitzgerald M."/>
            <person name="Haas B."/>
            <person name="Abouelleil A."/>
            <person name="Alvarado L."/>
            <person name="Arachchi H.M."/>
            <person name="Berlin A."/>
            <person name="Brown A."/>
            <person name="Chapman S.B."/>
            <person name="Chen Z."/>
            <person name="Dunbar C."/>
            <person name="Freedman E."/>
            <person name="Gearin G."/>
            <person name="Gellesch M."/>
            <person name="Goldberg J."/>
            <person name="Griggs A."/>
            <person name="Gujja S."/>
            <person name="Heiman D."/>
            <person name="Howarth C."/>
            <person name="Larson L."/>
            <person name="Lui A."/>
            <person name="MacDonald P.J.P."/>
            <person name="Mehta T."/>
            <person name="Montmayeur A."/>
            <person name="Murphy C."/>
            <person name="Neiman D."/>
            <person name="Pearson M."/>
            <person name="Priest M."/>
            <person name="Roberts A."/>
            <person name="Saif S."/>
            <person name="Shea T."/>
            <person name="Shenoy N."/>
            <person name="Sisk P."/>
            <person name="Stolte C."/>
            <person name="Sykes S."/>
            <person name="Yandava C."/>
            <person name="Wortman J."/>
            <person name="Nusbaum C."/>
            <person name="Birren B."/>
        </authorList>
    </citation>
    <scope>NUCLEOTIDE SEQUENCE</scope>
    <source>
        <strain evidence="2">ATCC 64411</strain>
    </source>
</reference>
<organism evidence="3 4">
    <name type="scientific">Magnaporthiopsis poae (strain ATCC 64411 / 73-15)</name>
    <name type="common">Kentucky bluegrass fungus</name>
    <name type="synonym">Magnaporthe poae</name>
    <dbReference type="NCBI Taxonomy" id="644358"/>
    <lineage>
        <taxon>Eukaryota</taxon>
        <taxon>Fungi</taxon>
        <taxon>Dikarya</taxon>
        <taxon>Ascomycota</taxon>
        <taxon>Pezizomycotina</taxon>
        <taxon>Sordariomycetes</taxon>
        <taxon>Sordariomycetidae</taxon>
        <taxon>Magnaporthales</taxon>
        <taxon>Magnaporthaceae</taxon>
        <taxon>Magnaporthiopsis</taxon>
    </lineage>
</organism>
<evidence type="ECO:0000313" key="2">
    <source>
        <dbReference type="EMBL" id="KLU86139.1"/>
    </source>
</evidence>
<dbReference type="eggNOG" id="KOG0680">
    <property type="taxonomic scope" value="Eukaryota"/>
</dbReference>
<dbReference type="AlphaFoldDB" id="A0A0C4DYN2"/>
<reference evidence="3" key="4">
    <citation type="journal article" date="2015" name="G3 (Bethesda)">
        <title>Genome sequences of three phytopathogenic species of the Magnaporthaceae family of fungi.</title>
        <authorList>
            <person name="Okagaki L.H."/>
            <person name="Nunes C.C."/>
            <person name="Sailsbery J."/>
            <person name="Clay B."/>
            <person name="Brown D."/>
            <person name="John T."/>
            <person name="Oh Y."/>
            <person name="Young N."/>
            <person name="Fitzgerald M."/>
            <person name="Haas B.J."/>
            <person name="Zeng Q."/>
            <person name="Young S."/>
            <person name="Adiconis X."/>
            <person name="Fan L."/>
            <person name="Levin J.Z."/>
            <person name="Mitchell T.K."/>
            <person name="Okubara P.A."/>
            <person name="Farman M.L."/>
            <person name="Kohn L.M."/>
            <person name="Birren B."/>
            <person name="Ma L.-J."/>
            <person name="Dean R.A."/>
        </authorList>
    </citation>
    <scope>NUCLEOTIDE SEQUENCE</scope>
    <source>
        <strain evidence="3">ATCC 64411 / 73-15</strain>
    </source>
</reference>
<gene>
    <name evidence="2" type="ORF">MAPG_05158</name>
</gene>
<evidence type="ECO:0000256" key="1">
    <source>
        <dbReference type="SAM" id="MobiDB-lite"/>
    </source>
</evidence>
<dbReference type="Proteomes" id="UP000011715">
    <property type="component" value="Unassembled WGS sequence"/>
</dbReference>
<evidence type="ECO:0000313" key="3">
    <source>
        <dbReference type="EnsemblFungi" id="MAPG_05158T0"/>
    </source>
</evidence>
<name>A0A0C4DYN2_MAGP6</name>
<dbReference type="SUPFAM" id="SSF53067">
    <property type="entry name" value="Actin-like ATPase domain"/>
    <property type="match status" value="1"/>
</dbReference>
<accession>A0A0C4DYN2</accession>
<dbReference type="OrthoDB" id="6220758at2759"/>
<evidence type="ECO:0000313" key="4">
    <source>
        <dbReference type="Proteomes" id="UP000011715"/>
    </source>
</evidence>
<dbReference type="VEuPathDB" id="FungiDB:MAPG_05158"/>
<dbReference type="Gene3D" id="3.30.420.40">
    <property type="match status" value="1"/>
</dbReference>
<reference evidence="3" key="5">
    <citation type="submission" date="2015-06" db="UniProtKB">
        <authorList>
            <consortium name="EnsemblFungi"/>
        </authorList>
    </citation>
    <scope>IDENTIFICATION</scope>
    <source>
        <strain evidence="3">ATCC 64411</strain>
    </source>
</reference>
<sequence length="165" mass="18437">MAGGRKSRAAAMSPPRQTLVLDNGAYTLKAGLVARGGDDDNDNNNSPDEAAAKKTVEEQPRVVPNCIARDRHRRTYVGSELSKCRDFGEMAFRRPVERGYIVNWEAQREILGPRAARRARRARSRATLPRRGSCWPSSRGRCRRCRPTATRWCLRSLALRATTGG</sequence>
<dbReference type="Pfam" id="PF00022">
    <property type="entry name" value="Actin"/>
    <property type="match status" value="1"/>
</dbReference>
<dbReference type="EMBL" id="GL876969">
    <property type="protein sequence ID" value="KLU86139.1"/>
    <property type="molecule type" value="Genomic_DNA"/>
</dbReference>
<dbReference type="STRING" id="644358.A0A0C4DYN2"/>
<dbReference type="InterPro" id="IPR043129">
    <property type="entry name" value="ATPase_NBD"/>
</dbReference>